<comment type="caution">
    <text evidence="2">The sequence shown here is derived from an EMBL/GenBank/DDBJ whole genome shotgun (WGS) entry which is preliminary data.</text>
</comment>
<evidence type="ECO:0000313" key="1">
    <source>
        <dbReference type="EMBL" id="CAF1576952.1"/>
    </source>
</evidence>
<dbReference type="Proteomes" id="UP000682733">
    <property type="component" value="Unassembled WGS sequence"/>
</dbReference>
<evidence type="ECO:0000313" key="3">
    <source>
        <dbReference type="EMBL" id="CAF4374368.1"/>
    </source>
</evidence>
<accession>A0A816B5S1</accession>
<feature type="non-terminal residue" evidence="2">
    <location>
        <position position="78"/>
    </location>
</feature>
<protein>
    <submittedName>
        <fullName evidence="2">Uncharacterized protein</fullName>
    </submittedName>
</protein>
<dbReference type="Proteomes" id="UP000663829">
    <property type="component" value="Unassembled WGS sequence"/>
</dbReference>
<dbReference type="EMBL" id="CAJNOK010044970">
    <property type="protein sequence ID" value="CAF1576952.1"/>
    <property type="molecule type" value="Genomic_DNA"/>
</dbReference>
<evidence type="ECO:0000313" key="2">
    <source>
        <dbReference type="EMBL" id="CAF1605898.1"/>
    </source>
</evidence>
<dbReference type="AlphaFoldDB" id="A0A816B5S1"/>
<gene>
    <name evidence="2" type="ORF">GPM918_LOCUS42749</name>
    <name evidence="1" type="ORF">OVA965_LOCUS40728</name>
    <name evidence="4" type="ORF">SRO942_LOCUS44069</name>
    <name evidence="3" type="ORF">TMI583_LOCUS42214</name>
</gene>
<evidence type="ECO:0000313" key="4">
    <source>
        <dbReference type="EMBL" id="CAF4485854.1"/>
    </source>
</evidence>
<organism evidence="2 5">
    <name type="scientific">Didymodactylos carnosus</name>
    <dbReference type="NCBI Taxonomy" id="1234261"/>
    <lineage>
        <taxon>Eukaryota</taxon>
        <taxon>Metazoa</taxon>
        <taxon>Spiralia</taxon>
        <taxon>Gnathifera</taxon>
        <taxon>Rotifera</taxon>
        <taxon>Eurotatoria</taxon>
        <taxon>Bdelloidea</taxon>
        <taxon>Philodinida</taxon>
        <taxon>Philodinidae</taxon>
        <taxon>Didymodactylos</taxon>
    </lineage>
</organism>
<dbReference type="EMBL" id="CAJNOQ010036837">
    <property type="protein sequence ID" value="CAF1605898.1"/>
    <property type="molecule type" value="Genomic_DNA"/>
</dbReference>
<evidence type="ECO:0000313" key="5">
    <source>
        <dbReference type="Proteomes" id="UP000663829"/>
    </source>
</evidence>
<dbReference type="Proteomes" id="UP000677228">
    <property type="component" value="Unassembled WGS sequence"/>
</dbReference>
<keyword evidence="5" id="KW-1185">Reference proteome</keyword>
<dbReference type="OrthoDB" id="10256089at2759"/>
<proteinExistence type="predicted"/>
<name>A0A816B5S1_9BILA</name>
<reference evidence="2" key="1">
    <citation type="submission" date="2021-02" db="EMBL/GenBank/DDBJ databases">
        <authorList>
            <person name="Nowell W R."/>
        </authorList>
    </citation>
    <scope>NUCLEOTIDE SEQUENCE</scope>
</reference>
<dbReference type="EMBL" id="CAJOBA010067923">
    <property type="protein sequence ID" value="CAF4374368.1"/>
    <property type="molecule type" value="Genomic_DNA"/>
</dbReference>
<sequence length="78" mass="9185">IDALVVSDDVKLGCYPNKTNVLYLINQQCNGVKAPLYCDFEYYLNELCRHLNDVPEFLQNKEFVLFLNIEEINNFHKK</sequence>
<dbReference type="Proteomes" id="UP000681722">
    <property type="component" value="Unassembled WGS sequence"/>
</dbReference>
<dbReference type="EMBL" id="CAJOBC010103420">
    <property type="protein sequence ID" value="CAF4485854.1"/>
    <property type="molecule type" value="Genomic_DNA"/>
</dbReference>